<dbReference type="OrthoDB" id="3261236at2"/>
<feature type="transmembrane region" description="Helical" evidence="2">
    <location>
        <begin position="476"/>
        <end position="497"/>
    </location>
</feature>
<feature type="transmembrane region" description="Helical" evidence="2">
    <location>
        <begin position="377"/>
        <end position="406"/>
    </location>
</feature>
<feature type="transmembrane region" description="Helical" evidence="2">
    <location>
        <begin position="591"/>
        <end position="611"/>
    </location>
</feature>
<feature type="transmembrane region" description="Helical" evidence="2">
    <location>
        <begin position="673"/>
        <end position="691"/>
    </location>
</feature>
<feature type="transmembrane region" description="Helical" evidence="2">
    <location>
        <begin position="207"/>
        <end position="226"/>
    </location>
</feature>
<evidence type="ECO:0000313" key="4">
    <source>
        <dbReference type="Proteomes" id="UP000017052"/>
    </source>
</evidence>
<dbReference type="Proteomes" id="UP000017052">
    <property type="component" value="Unassembled WGS sequence"/>
</dbReference>
<feature type="transmembrane region" description="Helical" evidence="2">
    <location>
        <begin position="528"/>
        <end position="546"/>
    </location>
</feature>
<feature type="transmembrane region" description="Helical" evidence="2">
    <location>
        <begin position="566"/>
        <end position="584"/>
    </location>
</feature>
<gene>
    <name evidence="3" type="ORF">HMPREF0682_0128</name>
</gene>
<accession>U2QUI3</accession>
<sequence length="707" mass="71037">MPPAAPSWTGAPGPVPRGQDPLTAAPSRPARTESRVGTYLLAGAAALLVILSGATLVAMLWDAIPDTVKVGAVLALGVGLTATGTWLALRRHVSGLHAATVMGIGGGLGFVGLMGACLLGIVPAVPAFAALGAWTLVLIVLAACTRLVLTTVIAALGGVATAALAAGQAAARPQESLLALLLMVSYVGATALASAVVVRVVPPTARPAHLVAPLLLVVVTAVLAPFEGAHRISVPGTAAATGLLVGVLVAHLLVLTACARAAQDLREAPPADRDGQGPSPAARPSNPWGAAWLGAPLVLAVLFVRLIALPDAPLDSRTSSHLLLAVLGAAALARLLPAVRPTFAAWAGHCLLAAALLAGLIGSPLGGLPAPLLGELLLVALLAEVSVLLAGDVSGAWVLGLLAVLVQAVAANRWDDSVVVLANALAVVCLVLLADHLLPGNGAVRPTTLVVAALLVWRVPLTAAATAGGLGLPQRWVPALGWGLSAAALVLLAALGLGQGLHRPLALLAGRHAGDRARPVTGTGRTRPSSWASVILALVAWAWSWNWTLLDAAAPDGVAAAQGQRIVLGAATLALAVAVVWLLAPLLALPFHGLVAALVGTWLVVAATLLVRDTAVTGAAAGVAMLVSGALAIVLGFRRRARAVRLYGLCLVILMVLRFAFWDLGAQSSLTRVLALLVGGLVCFGLSVLYARADAQWGAPSPAAQAA</sequence>
<organism evidence="3 4">
    <name type="scientific">Propionibacterium acidifaciens F0233</name>
    <dbReference type="NCBI Taxonomy" id="553198"/>
    <lineage>
        <taxon>Bacteria</taxon>
        <taxon>Bacillati</taxon>
        <taxon>Actinomycetota</taxon>
        <taxon>Actinomycetes</taxon>
        <taxon>Propionibacteriales</taxon>
        <taxon>Propionibacteriaceae</taxon>
        <taxon>Propionibacterium</taxon>
    </lineage>
</organism>
<evidence type="ECO:0008006" key="5">
    <source>
        <dbReference type="Google" id="ProtNLM"/>
    </source>
</evidence>
<reference evidence="3" key="1">
    <citation type="submission" date="2013-08" db="EMBL/GenBank/DDBJ databases">
        <authorList>
            <person name="Durkin A.S."/>
            <person name="Haft D.R."/>
            <person name="McCorrison J."/>
            <person name="Torralba M."/>
            <person name="Gillis M."/>
            <person name="Haft D.H."/>
            <person name="Methe B."/>
            <person name="Sutton G."/>
            <person name="Nelson K.E."/>
        </authorList>
    </citation>
    <scope>NUCLEOTIDE SEQUENCE [LARGE SCALE GENOMIC DNA]</scope>
    <source>
        <strain evidence="3">F0233</strain>
    </source>
</reference>
<dbReference type="EMBL" id="ACVN02000102">
    <property type="protein sequence ID" value="ERK59874.1"/>
    <property type="molecule type" value="Genomic_DNA"/>
</dbReference>
<feature type="transmembrane region" description="Helical" evidence="2">
    <location>
        <begin position="320"/>
        <end position="337"/>
    </location>
</feature>
<feature type="transmembrane region" description="Helical" evidence="2">
    <location>
        <begin position="644"/>
        <end position="661"/>
    </location>
</feature>
<evidence type="ECO:0000256" key="1">
    <source>
        <dbReference type="SAM" id="MobiDB-lite"/>
    </source>
</evidence>
<feature type="transmembrane region" description="Helical" evidence="2">
    <location>
        <begin position="617"/>
        <end position="637"/>
    </location>
</feature>
<feature type="transmembrane region" description="Helical" evidence="2">
    <location>
        <begin position="134"/>
        <end position="165"/>
    </location>
</feature>
<feature type="transmembrane region" description="Helical" evidence="2">
    <location>
        <begin position="238"/>
        <end position="262"/>
    </location>
</feature>
<feature type="transmembrane region" description="Helical" evidence="2">
    <location>
        <begin position="343"/>
        <end position="365"/>
    </location>
</feature>
<feature type="transmembrane region" description="Helical" evidence="2">
    <location>
        <begin position="288"/>
        <end position="308"/>
    </location>
</feature>
<feature type="transmembrane region" description="Helical" evidence="2">
    <location>
        <begin position="67"/>
        <end position="89"/>
    </location>
</feature>
<feature type="transmembrane region" description="Helical" evidence="2">
    <location>
        <begin position="38"/>
        <end position="61"/>
    </location>
</feature>
<evidence type="ECO:0000313" key="3">
    <source>
        <dbReference type="EMBL" id="ERK59874.1"/>
    </source>
</evidence>
<keyword evidence="4" id="KW-1185">Reference proteome</keyword>
<protein>
    <recommendedName>
        <fullName evidence="5">Membrane protein, PF10101 family</fullName>
    </recommendedName>
</protein>
<keyword evidence="2" id="KW-0812">Transmembrane</keyword>
<keyword evidence="2" id="KW-0472">Membrane</keyword>
<evidence type="ECO:0000256" key="2">
    <source>
        <dbReference type="SAM" id="Phobius"/>
    </source>
</evidence>
<name>U2QUI3_9ACTN</name>
<dbReference type="AlphaFoldDB" id="U2QUI3"/>
<feature type="non-terminal residue" evidence="3">
    <location>
        <position position="707"/>
    </location>
</feature>
<feature type="transmembrane region" description="Helical" evidence="2">
    <location>
        <begin position="418"/>
        <end position="438"/>
    </location>
</feature>
<feature type="transmembrane region" description="Helical" evidence="2">
    <location>
        <begin position="101"/>
        <end position="122"/>
    </location>
</feature>
<feature type="transmembrane region" description="Helical" evidence="2">
    <location>
        <begin position="177"/>
        <end position="201"/>
    </location>
</feature>
<feature type="region of interest" description="Disordered" evidence="1">
    <location>
        <begin position="1"/>
        <end position="30"/>
    </location>
</feature>
<comment type="caution">
    <text evidence="3">The sequence shown here is derived from an EMBL/GenBank/DDBJ whole genome shotgun (WGS) entry which is preliminary data.</text>
</comment>
<proteinExistence type="predicted"/>
<keyword evidence="2" id="KW-1133">Transmembrane helix</keyword>